<dbReference type="RefSeq" id="XP_044546929.1">
    <property type="nucleotide sequence ID" value="XM_044696076.1"/>
</dbReference>
<dbReference type="EMBL" id="PYSW02000027">
    <property type="protein sequence ID" value="KAG2381249.1"/>
    <property type="molecule type" value="Genomic_DNA"/>
</dbReference>
<organism evidence="1 2">
    <name type="scientific">Naegleria lovaniensis</name>
    <name type="common">Amoeba</name>
    <dbReference type="NCBI Taxonomy" id="51637"/>
    <lineage>
        <taxon>Eukaryota</taxon>
        <taxon>Discoba</taxon>
        <taxon>Heterolobosea</taxon>
        <taxon>Tetramitia</taxon>
        <taxon>Eutetramitia</taxon>
        <taxon>Vahlkampfiidae</taxon>
        <taxon>Naegleria</taxon>
    </lineage>
</organism>
<dbReference type="GeneID" id="68098692"/>
<protein>
    <submittedName>
        <fullName evidence="1">Uncharacterized protein</fullName>
    </submittedName>
</protein>
<feature type="non-terminal residue" evidence="1">
    <location>
        <position position="1"/>
    </location>
</feature>
<keyword evidence="2" id="KW-1185">Reference proteome</keyword>
<dbReference type="AlphaFoldDB" id="A0AA88GLM0"/>
<dbReference type="Proteomes" id="UP000816034">
    <property type="component" value="Unassembled WGS sequence"/>
</dbReference>
<evidence type="ECO:0000313" key="1">
    <source>
        <dbReference type="EMBL" id="KAG2381249.1"/>
    </source>
</evidence>
<evidence type="ECO:0000313" key="2">
    <source>
        <dbReference type="Proteomes" id="UP000816034"/>
    </source>
</evidence>
<accession>A0AA88GLM0</accession>
<name>A0AA88GLM0_NAELO</name>
<reference evidence="1 2" key="1">
    <citation type="journal article" date="2018" name="BMC Genomics">
        <title>The genome of Naegleria lovaniensis, the basis for a comparative approach to unravel pathogenicity factors of the human pathogenic amoeba N. fowleri.</title>
        <authorList>
            <person name="Liechti N."/>
            <person name="Schurch N."/>
            <person name="Bruggmann R."/>
            <person name="Wittwer M."/>
        </authorList>
    </citation>
    <scope>NUCLEOTIDE SEQUENCE [LARGE SCALE GENOMIC DNA]</scope>
    <source>
        <strain evidence="1 2">ATCC 30569</strain>
    </source>
</reference>
<sequence>GNQNFVQFTLQRLFYVYAVMKFEKLENVFHLENDNLIYVKLEQVLKALQECSVKFGVPFAEPHQAVVSFMFVQNQEAMLDLIDYILQVFAMGSEKASEEGQNCIYDRAGMLFDACVLGQWFAGTHVHPDIPFYQNSRLIDPRNHRLEWRKSRDASLRFKELFLVPSANKGSLSAPQVVNLHIHSKRLEKYISPSVTKIDDWEELARW</sequence>
<proteinExistence type="predicted"/>
<gene>
    <name evidence="1" type="ORF">C9374_006238</name>
</gene>
<comment type="caution">
    <text evidence="1">The sequence shown here is derived from an EMBL/GenBank/DDBJ whole genome shotgun (WGS) entry which is preliminary data.</text>
</comment>